<protein>
    <submittedName>
        <fullName evidence="2">Uncharacterized protein</fullName>
    </submittedName>
</protein>
<feature type="transmembrane region" description="Helical" evidence="1">
    <location>
        <begin position="114"/>
        <end position="136"/>
    </location>
</feature>
<keyword evidence="3" id="KW-1185">Reference proteome</keyword>
<feature type="transmembrane region" description="Helical" evidence="1">
    <location>
        <begin position="194"/>
        <end position="213"/>
    </location>
</feature>
<keyword evidence="1" id="KW-0472">Membrane</keyword>
<keyword evidence="1" id="KW-1133">Transmembrane helix</keyword>
<feature type="transmembrane region" description="Helical" evidence="1">
    <location>
        <begin position="88"/>
        <end position="108"/>
    </location>
</feature>
<dbReference type="RefSeq" id="WP_317540984.1">
    <property type="nucleotide sequence ID" value="NZ_JAWLKB010000003.1"/>
</dbReference>
<evidence type="ECO:0000313" key="3">
    <source>
        <dbReference type="Proteomes" id="UP001185927"/>
    </source>
</evidence>
<reference evidence="2 3" key="1">
    <citation type="submission" date="2023-10" db="EMBL/GenBank/DDBJ databases">
        <title>Development of a sustainable strategy for remediation of hydrocarbon-contaminated territories based on the waste exchange concept.</title>
        <authorList>
            <person name="Krivoruchko A."/>
        </authorList>
    </citation>
    <scope>NUCLEOTIDE SEQUENCE [LARGE SCALE GENOMIC DNA]</scope>
    <source>
        <strain evidence="2 3">IEGM 1203</strain>
    </source>
</reference>
<feature type="transmembrane region" description="Helical" evidence="1">
    <location>
        <begin position="168"/>
        <end position="187"/>
    </location>
</feature>
<organism evidence="2 3">
    <name type="scientific">Rhodococcus globerulus</name>
    <dbReference type="NCBI Taxonomy" id="33008"/>
    <lineage>
        <taxon>Bacteria</taxon>
        <taxon>Bacillati</taxon>
        <taxon>Actinomycetota</taxon>
        <taxon>Actinomycetes</taxon>
        <taxon>Mycobacteriales</taxon>
        <taxon>Nocardiaceae</taxon>
        <taxon>Rhodococcus</taxon>
    </lineage>
</organism>
<feature type="transmembrane region" description="Helical" evidence="1">
    <location>
        <begin position="264"/>
        <end position="284"/>
    </location>
</feature>
<dbReference type="Proteomes" id="UP001185927">
    <property type="component" value="Unassembled WGS sequence"/>
</dbReference>
<proteinExistence type="predicted"/>
<dbReference type="EMBL" id="JAWLKB010000003">
    <property type="protein sequence ID" value="MDV6266545.1"/>
    <property type="molecule type" value="Genomic_DNA"/>
</dbReference>
<feature type="transmembrane region" description="Helical" evidence="1">
    <location>
        <begin position="21"/>
        <end position="40"/>
    </location>
</feature>
<sequence length="493" mass="54687">MGLHTLKISTIRAESGIVPRLTVRWLMIAAATIFAFWPTWNNLWRSTVDGTAIGFVFVLPLLCVVAAVGTDLRRGPELPIHDRETDKIVGGIGLLVALGMQALLMPRFGDNYELMHIDALAAWVFVWGAAVLMFGLRPVNRYWLIWLTPMVLSPLFYRTLAIELGGTRFDYSVIMVVVASTATTIAVSRNWRRGLAAFLISIALGTALVYYLSNQFPTVPLFLVQLFPAVGTALLVGAIFYLYQRRGKSLKPFDRPLRKPSTKTSDWTILFVFGVAILIALTPLPNADDIPISQGPPATADPRLVVPAGWSQISTEEFDWPQRYFGSTSTLTRQTIRADTPNPAWDALMRQRTVQMDVLQVRRAATLSVYPSSATYELQNARVSPTVQVELTRGVVAEMYTIVDDALLLTWSNLNFIWTRGDGAAQRVSLITVDNHEPDAYFPEPSPSMASNGGNSLALLLRGKSSTEDNESQYKDLGMLEALGRHIVEAQQW</sequence>
<evidence type="ECO:0000256" key="1">
    <source>
        <dbReference type="SAM" id="Phobius"/>
    </source>
</evidence>
<feature type="transmembrane region" description="Helical" evidence="1">
    <location>
        <begin position="219"/>
        <end position="243"/>
    </location>
</feature>
<feature type="transmembrane region" description="Helical" evidence="1">
    <location>
        <begin position="52"/>
        <end position="68"/>
    </location>
</feature>
<feature type="transmembrane region" description="Helical" evidence="1">
    <location>
        <begin position="143"/>
        <end position="162"/>
    </location>
</feature>
<accession>A0ABU4BQS0</accession>
<gene>
    <name evidence="2" type="ORF">R3Q16_08005</name>
</gene>
<comment type="caution">
    <text evidence="2">The sequence shown here is derived from an EMBL/GenBank/DDBJ whole genome shotgun (WGS) entry which is preliminary data.</text>
</comment>
<keyword evidence="1" id="KW-0812">Transmembrane</keyword>
<evidence type="ECO:0000313" key="2">
    <source>
        <dbReference type="EMBL" id="MDV6266545.1"/>
    </source>
</evidence>
<name>A0ABU4BQS0_RHOGO</name>